<dbReference type="Proteomes" id="UP000032452">
    <property type="component" value="Unassembled WGS sequence"/>
</dbReference>
<dbReference type="PATRIC" id="fig|1618023.3.peg.4536"/>
<feature type="chain" id="PRO_5002337210" evidence="1">
    <location>
        <begin position="25"/>
        <end position="254"/>
    </location>
</feature>
<name>A0A0D8ZQ68_9CYAN</name>
<protein>
    <submittedName>
        <fullName evidence="2">Uncharacterized protein</fullName>
    </submittedName>
</protein>
<accession>A0A0D8ZQ68</accession>
<keyword evidence="3" id="KW-1185">Reference proteome</keyword>
<proteinExistence type="predicted"/>
<dbReference type="RefSeq" id="WP_072044993.1">
    <property type="nucleotide sequence ID" value="NZ_CAWMDP010000051.1"/>
</dbReference>
<evidence type="ECO:0000256" key="1">
    <source>
        <dbReference type="SAM" id="SignalP"/>
    </source>
</evidence>
<keyword evidence="1" id="KW-0732">Signal</keyword>
<evidence type="ECO:0000313" key="2">
    <source>
        <dbReference type="EMBL" id="KJH69336.1"/>
    </source>
</evidence>
<gene>
    <name evidence="2" type="ORF">UH38_24465</name>
</gene>
<dbReference type="STRING" id="1618023.UH38_24465"/>
<organism evidence="2 3">
    <name type="scientific">Aliterella atlantica CENA595</name>
    <dbReference type="NCBI Taxonomy" id="1618023"/>
    <lineage>
        <taxon>Bacteria</taxon>
        <taxon>Bacillati</taxon>
        <taxon>Cyanobacteriota</taxon>
        <taxon>Cyanophyceae</taxon>
        <taxon>Chroococcidiopsidales</taxon>
        <taxon>Aliterellaceae</taxon>
        <taxon>Aliterella</taxon>
    </lineage>
</organism>
<dbReference type="AlphaFoldDB" id="A0A0D8ZQ68"/>
<dbReference type="EMBL" id="JYON01000054">
    <property type="protein sequence ID" value="KJH69336.1"/>
    <property type="molecule type" value="Genomic_DNA"/>
</dbReference>
<reference evidence="2 3" key="1">
    <citation type="submission" date="2015-02" db="EMBL/GenBank/DDBJ databases">
        <title>Draft genome of a novel marine cyanobacterium (Chroococcales) isolated from South Atlantic Ocean.</title>
        <authorList>
            <person name="Rigonato J."/>
            <person name="Alvarenga D.O."/>
            <person name="Branco L.H."/>
            <person name="Varani A.M."/>
            <person name="Brandini F.P."/>
            <person name="Fiore M.F."/>
        </authorList>
    </citation>
    <scope>NUCLEOTIDE SEQUENCE [LARGE SCALE GENOMIC DNA]</scope>
    <source>
        <strain evidence="2 3">CENA595</strain>
    </source>
</reference>
<feature type="signal peptide" evidence="1">
    <location>
        <begin position="1"/>
        <end position="24"/>
    </location>
</feature>
<dbReference type="OrthoDB" id="1523667at2"/>
<evidence type="ECO:0000313" key="3">
    <source>
        <dbReference type="Proteomes" id="UP000032452"/>
    </source>
</evidence>
<sequence>MKSCTFRLSLVSLLMLTGPFRGLAQVSGAASPPAAELQRFNAFGLTTNTNSGVVGGVVLRQTKSLSNHELPRFRYLAAEFVNVRHPSERAYVLTNGNRLILGKQSYLFALRGQWGREFTLFRRAEVRGIELNGILAGGPTLGLLKPYFVQVVTRQAPRQTYEVPYDPTLIQSREVYINGGGSPLRGFDRLNVVPGLNVKAAVAIELDTFQQASIGIETGFLVEGYRQEIVIISGVPNRQFFTSGYLTLYYGTRR</sequence>
<comment type="caution">
    <text evidence="2">The sequence shown here is derived from an EMBL/GenBank/DDBJ whole genome shotgun (WGS) entry which is preliminary data.</text>
</comment>